<protein>
    <submittedName>
        <fullName evidence="1">Uncharacterized protein</fullName>
    </submittedName>
</protein>
<accession>A0A0T9QFL5</accession>
<dbReference type="EMBL" id="CQBK01000016">
    <property type="protein sequence ID" value="CNI09287.1"/>
    <property type="molecule type" value="Genomic_DNA"/>
</dbReference>
<name>A0A0T9QFL5_9GAMM</name>
<gene>
    <name evidence="1" type="ORF">ERS008667_02385</name>
</gene>
<organism evidence="1 2">
    <name type="scientific">Yersinia similis</name>
    <dbReference type="NCBI Taxonomy" id="367190"/>
    <lineage>
        <taxon>Bacteria</taxon>
        <taxon>Pseudomonadati</taxon>
        <taxon>Pseudomonadota</taxon>
        <taxon>Gammaproteobacteria</taxon>
        <taxon>Enterobacterales</taxon>
        <taxon>Yersiniaceae</taxon>
        <taxon>Yersinia</taxon>
    </lineage>
</organism>
<proteinExistence type="predicted"/>
<dbReference type="Proteomes" id="UP000038204">
    <property type="component" value="Unassembled WGS sequence"/>
</dbReference>
<evidence type="ECO:0000313" key="1">
    <source>
        <dbReference type="EMBL" id="CNI09287.1"/>
    </source>
</evidence>
<sequence length="151" mass="17246">MKVVLRPSFDIPVILLNQVIQIVVLPDGDDFFIGFVGVECSQRCRVGTTLPQVRRGVEWPCERSATPLQHPVWRSAGRRWSGLQYPPRGTDIFDFDVGFVHSPSMPHRTFMLAKCFIQQRHQTDDPTVQRGMVNNNSTLCHNIFELAKLRA</sequence>
<dbReference type="AlphaFoldDB" id="A0A0T9QFL5"/>
<reference evidence="1 2" key="1">
    <citation type="submission" date="2015-03" db="EMBL/GenBank/DDBJ databases">
        <authorList>
            <person name="Murphy D."/>
        </authorList>
    </citation>
    <scope>NUCLEOTIDE SEQUENCE [LARGE SCALE GENOMIC DNA]</scope>
    <source>
        <strain evidence="1 2">Y233</strain>
    </source>
</reference>
<evidence type="ECO:0000313" key="2">
    <source>
        <dbReference type="Proteomes" id="UP000038204"/>
    </source>
</evidence>